<keyword evidence="1" id="KW-1133">Transmembrane helix</keyword>
<feature type="transmembrane region" description="Helical" evidence="1">
    <location>
        <begin position="292"/>
        <end position="317"/>
    </location>
</feature>
<feature type="transmembrane region" description="Helical" evidence="1">
    <location>
        <begin position="177"/>
        <end position="199"/>
    </location>
</feature>
<feature type="transmembrane region" description="Helical" evidence="1">
    <location>
        <begin position="256"/>
        <end position="280"/>
    </location>
</feature>
<evidence type="ECO:0000313" key="2">
    <source>
        <dbReference type="EMBL" id="EYC21758.1"/>
    </source>
</evidence>
<feature type="transmembrane region" description="Helical" evidence="1">
    <location>
        <begin position="101"/>
        <end position="119"/>
    </location>
</feature>
<dbReference type="OrthoDB" id="5830904at2759"/>
<reference evidence="3" key="1">
    <citation type="journal article" date="2015" name="Nat. Genet.">
        <title>The genome and transcriptome of the zoonotic hookworm Ancylostoma ceylanicum identify infection-specific gene families.</title>
        <authorList>
            <person name="Schwarz E.M."/>
            <person name="Hu Y."/>
            <person name="Antoshechkin I."/>
            <person name="Miller M.M."/>
            <person name="Sternberg P.W."/>
            <person name="Aroian R.V."/>
        </authorList>
    </citation>
    <scope>NUCLEOTIDE SEQUENCE</scope>
    <source>
        <strain evidence="3">HY135</strain>
    </source>
</reference>
<organism evidence="2 3">
    <name type="scientific">Ancylostoma ceylanicum</name>
    <dbReference type="NCBI Taxonomy" id="53326"/>
    <lineage>
        <taxon>Eukaryota</taxon>
        <taxon>Metazoa</taxon>
        <taxon>Ecdysozoa</taxon>
        <taxon>Nematoda</taxon>
        <taxon>Chromadorea</taxon>
        <taxon>Rhabditida</taxon>
        <taxon>Rhabditina</taxon>
        <taxon>Rhabditomorpha</taxon>
        <taxon>Strongyloidea</taxon>
        <taxon>Ancylostomatidae</taxon>
        <taxon>Ancylostomatinae</taxon>
        <taxon>Ancylostoma</taxon>
    </lineage>
</organism>
<evidence type="ECO:0000256" key="1">
    <source>
        <dbReference type="SAM" id="Phobius"/>
    </source>
</evidence>
<comment type="caution">
    <text evidence="2">The sequence shown here is derived from an EMBL/GenBank/DDBJ whole genome shotgun (WGS) entry which is preliminary data.</text>
</comment>
<accession>A0A016V4U8</accession>
<dbReference type="PANTHER" id="PTHR47521">
    <property type="entry name" value="SERPENTINE RECEPTOR, CLASS E (EPSILON)-RELATED"/>
    <property type="match status" value="1"/>
</dbReference>
<dbReference type="AlphaFoldDB" id="A0A016V4U8"/>
<feature type="transmembrane region" description="Helical" evidence="1">
    <location>
        <begin position="139"/>
        <end position="156"/>
    </location>
</feature>
<dbReference type="InterPro" id="IPR052860">
    <property type="entry name" value="NRL-GPCR1"/>
</dbReference>
<dbReference type="PANTHER" id="PTHR47521:SF7">
    <property type="entry name" value="SERPENTINE RECEPTOR CLASS EPSILON-6"/>
    <property type="match status" value="1"/>
</dbReference>
<evidence type="ECO:0000313" key="3">
    <source>
        <dbReference type="Proteomes" id="UP000024635"/>
    </source>
</evidence>
<gene>
    <name evidence="2" type="primary">Acey_s0018.g3516</name>
    <name evidence="2" type="ORF">Y032_0018g3516</name>
</gene>
<keyword evidence="3" id="KW-1185">Reference proteome</keyword>
<sequence length="350" mass="39693">MFFPNFVFQEKCDGIRCWCISVVELSLNFDLSRAVHMYNAPAPDDLSRDSMVRALTLSWLGMISTPLVIVLLMYLLGNILSVFSLYILIIHADLHKNFRMAVLLLIVFGFLRAFVIYFLTANDYIEEENLRTDIRDVLLATFVYAICGFAISSLFLSIERCIAVYKPKRYERYSDQVILPATTLTTTLTLTAILGYWANKNSDNQIPLITVTTAAGIVSLFMAIVVWVRAKHLLKSENASLGLRFQVAESNRTSPIYLSISVNESICICAMSVMGLLMIQKENSETMGTSNVLVYLLDACGAWRIIFINFTLIYYSFLAKKIRLAAMAHRSKSAQQATVAHFDWLKEMWN</sequence>
<keyword evidence="1" id="KW-0472">Membrane</keyword>
<feature type="transmembrane region" description="Helical" evidence="1">
    <location>
        <begin position="67"/>
        <end position="89"/>
    </location>
</feature>
<keyword evidence="1" id="KW-0812">Transmembrane</keyword>
<dbReference type="Gene3D" id="1.20.1070.10">
    <property type="entry name" value="Rhodopsin 7-helix transmembrane proteins"/>
    <property type="match status" value="1"/>
</dbReference>
<name>A0A016V4U8_9BILA</name>
<evidence type="ECO:0008006" key="4">
    <source>
        <dbReference type="Google" id="ProtNLM"/>
    </source>
</evidence>
<dbReference type="Proteomes" id="UP000024635">
    <property type="component" value="Unassembled WGS sequence"/>
</dbReference>
<proteinExistence type="predicted"/>
<protein>
    <recommendedName>
        <fullName evidence="4">G-protein coupled receptors family 1 profile domain-containing protein</fullName>
    </recommendedName>
</protein>
<feature type="transmembrane region" description="Helical" evidence="1">
    <location>
        <begin position="205"/>
        <end position="228"/>
    </location>
</feature>
<dbReference type="EMBL" id="JARK01001354">
    <property type="protein sequence ID" value="EYC21758.1"/>
    <property type="molecule type" value="Genomic_DNA"/>
</dbReference>